<evidence type="ECO:0008006" key="4">
    <source>
        <dbReference type="Google" id="ProtNLM"/>
    </source>
</evidence>
<keyword evidence="1" id="KW-0472">Membrane</keyword>
<sequence length="161" mass="16465">MSPVVVVMLLLAGFSEAAGRLTPLMVRRPGVPRKRAVGLLLAGAVVEGAMFALWPLTAWTLAVLPLSTPPDGEPVWTPDRLAPLMFAAVLAFPLLGPLFHALLCVGVGAALTGPLATATGLGWWSAAGCVAVAGVTLGLAAEGVRRLVVRRSPAATLEVTA</sequence>
<reference evidence="2 3" key="1">
    <citation type="submission" date="2021-04" db="EMBL/GenBank/DDBJ databases">
        <authorList>
            <person name="Tang X."/>
            <person name="Zhou X."/>
            <person name="Chen X."/>
            <person name="Cernava T."/>
            <person name="Zhang C."/>
        </authorList>
    </citation>
    <scope>NUCLEOTIDE SEQUENCE [LARGE SCALE GENOMIC DNA]</scope>
    <source>
        <strain evidence="2 3">BH-SS-21</strain>
    </source>
</reference>
<feature type="transmembrane region" description="Helical" evidence="1">
    <location>
        <begin position="84"/>
        <end position="109"/>
    </location>
</feature>
<dbReference type="Proteomes" id="UP000677413">
    <property type="component" value="Unassembled WGS sequence"/>
</dbReference>
<keyword evidence="1" id="KW-0812">Transmembrane</keyword>
<comment type="caution">
    <text evidence="2">The sequence shown here is derived from an EMBL/GenBank/DDBJ whole genome shotgun (WGS) entry which is preliminary data.</text>
</comment>
<evidence type="ECO:0000313" key="2">
    <source>
        <dbReference type="EMBL" id="MBQ0850386.1"/>
    </source>
</evidence>
<dbReference type="AlphaFoldDB" id="A0A940Y046"/>
<evidence type="ECO:0000313" key="3">
    <source>
        <dbReference type="Proteomes" id="UP000677413"/>
    </source>
</evidence>
<proteinExistence type="predicted"/>
<dbReference type="RefSeq" id="WP_210884518.1">
    <property type="nucleotide sequence ID" value="NZ_JAGPYQ010000001.1"/>
</dbReference>
<dbReference type="EMBL" id="JAGPYQ010000001">
    <property type="protein sequence ID" value="MBQ0850386.1"/>
    <property type="molecule type" value="Genomic_DNA"/>
</dbReference>
<gene>
    <name evidence="2" type="ORF">J8N05_19555</name>
</gene>
<feature type="transmembrane region" description="Helical" evidence="1">
    <location>
        <begin position="41"/>
        <end position="64"/>
    </location>
</feature>
<accession>A0A940Y046</accession>
<name>A0A940Y046_9ACTN</name>
<organism evidence="2 3">
    <name type="scientific">Streptomyces liliiviolaceus</name>
    <dbReference type="NCBI Taxonomy" id="2823109"/>
    <lineage>
        <taxon>Bacteria</taxon>
        <taxon>Bacillati</taxon>
        <taxon>Actinomycetota</taxon>
        <taxon>Actinomycetes</taxon>
        <taxon>Kitasatosporales</taxon>
        <taxon>Streptomycetaceae</taxon>
        <taxon>Streptomyces</taxon>
    </lineage>
</organism>
<protein>
    <recommendedName>
        <fullName evidence="4">Integral membrane protein</fullName>
    </recommendedName>
</protein>
<keyword evidence="1" id="KW-1133">Transmembrane helix</keyword>
<evidence type="ECO:0000256" key="1">
    <source>
        <dbReference type="SAM" id="Phobius"/>
    </source>
</evidence>
<feature type="transmembrane region" description="Helical" evidence="1">
    <location>
        <begin position="121"/>
        <end position="141"/>
    </location>
</feature>
<keyword evidence="3" id="KW-1185">Reference proteome</keyword>